<evidence type="ECO:0000256" key="1">
    <source>
        <dbReference type="SAM" id="MobiDB-lite"/>
    </source>
</evidence>
<organism evidence="2 3">
    <name type="scientific">Lepeophtheirus salmonis</name>
    <name type="common">Salmon louse</name>
    <name type="synonym">Caligus salmonis</name>
    <dbReference type="NCBI Taxonomy" id="72036"/>
    <lineage>
        <taxon>Eukaryota</taxon>
        <taxon>Metazoa</taxon>
        <taxon>Ecdysozoa</taxon>
        <taxon>Arthropoda</taxon>
        <taxon>Crustacea</taxon>
        <taxon>Multicrustacea</taxon>
        <taxon>Hexanauplia</taxon>
        <taxon>Copepoda</taxon>
        <taxon>Siphonostomatoida</taxon>
        <taxon>Caligidae</taxon>
        <taxon>Lepeophtheirus</taxon>
    </lineage>
</organism>
<dbReference type="AlphaFoldDB" id="A0A7R8CXD2"/>
<accession>A0A7R8CXD2</accession>
<protein>
    <submittedName>
        <fullName evidence="2">(salmon louse) hypothetical protein</fullName>
    </submittedName>
</protein>
<feature type="region of interest" description="Disordered" evidence="1">
    <location>
        <begin position="1"/>
        <end position="23"/>
    </location>
</feature>
<proteinExistence type="predicted"/>
<gene>
    <name evidence="2" type="ORF">LSAA_9585</name>
</gene>
<dbReference type="EMBL" id="HG994584">
    <property type="protein sequence ID" value="CAF2958710.1"/>
    <property type="molecule type" value="Genomic_DNA"/>
</dbReference>
<evidence type="ECO:0000313" key="2">
    <source>
        <dbReference type="EMBL" id="CAF2958710.1"/>
    </source>
</evidence>
<dbReference type="Proteomes" id="UP000675881">
    <property type="component" value="Chromosome 5"/>
</dbReference>
<keyword evidence="3" id="KW-1185">Reference proteome</keyword>
<reference evidence="2" key="1">
    <citation type="submission" date="2021-02" db="EMBL/GenBank/DDBJ databases">
        <authorList>
            <person name="Bekaert M."/>
        </authorList>
    </citation>
    <scope>NUCLEOTIDE SEQUENCE</scope>
    <source>
        <strain evidence="2">IoA-00</strain>
    </source>
</reference>
<evidence type="ECO:0000313" key="3">
    <source>
        <dbReference type="Proteomes" id="UP000675881"/>
    </source>
</evidence>
<sequence>MAFKDEGNISSVQHSPRSEGVHTKTFVSNLKKANYKYTPLTIKTLAKRRNVCQTNIKKAIRDDIKYKSGTIGIKNEITEKMRACSEPYNNTVCLMASITKVTHHFNRNKVASACK</sequence>
<name>A0A7R8CXD2_LEPSM</name>